<name>A0A5Q4BYW3_9PEZI</name>
<organism evidence="2 3">
    <name type="scientific">Colletotrichum shisoi</name>
    <dbReference type="NCBI Taxonomy" id="2078593"/>
    <lineage>
        <taxon>Eukaryota</taxon>
        <taxon>Fungi</taxon>
        <taxon>Dikarya</taxon>
        <taxon>Ascomycota</taxon>
        <taxon>Pezizomycotina</taxon>
        <taxon>Sordariomycetes</taxon>
        <taxon>Hypocreomycetidae</taxon>
        <taxon>Glomerellales</taxon>
        <taxon>Glomerellaceae</taxon>
        <taxon>Colletotrichum</taxon>
        <taxon>Colletotrichum destructivum species complex</taxon>
    </lineage>
</organism>
<dbReference type="InterPro" id="IPR025204">
    <property type="entry name" value="CENP-L"/>
</dbReference>
<dbReference type="OrthoDB" id="8864979at2759"/>
<evidence type="ECO:0000256" key="1">
    <source>
        <dbReference type="SAM" id="MobiDB-lite"/>
    </source>
</evidence>
<accession>A0A5Q4BYW3</accession>
<dbReference type="Pfam" id="PF13092">
    <property type="entry name" value="CENP-L"/>
    <property type="match status" value="1"/>
</dbReference>
<protein>
    <recommendedName>
        <fullName evidence="4">Siroheme synthase</fullName>
    </recommendedName>
</protein>
<gene>
    <name evidence="2" type="ORF">CSHISOI_03185</name>
</gene>
<feature type="region of interest" description="Disordered" evidence="1">
    <location>
        <begin position="1"/>
        <end position="40"/>
    </location>
</feature>
<comment type="caution">
    <text evidence="2">The sequence shown here is derived from an EMBL/GenBank/DDBJ whole genome shotgun (WGS) entry which is preliminary data.</text>
</comment>
<feature type="compositionally biased region" description="Basic and acidic residues" evidence="1">
    <location>
        <begin position="8"/>
        <end position="20"/>
    </location>
</feature>
<dbReference type="Proteomes" id="UP000326340">
    <property type="component" value="Unassembled WGS sequence"/>
</dbReference>
<reference evidence="2 3" key="1">
    <citation type="journal article" date="2019" name="Sci. Rep.">
        <title>Colletotrichum shisoi sp. nov., an anthracnose pathogen of Perilla frutescens in Japan: molecular phylogenetic, morphological and genomic evidence.</title>
        <authorList>
            <person name="Gan P."/>
            <person name="Tsushima A."/>
            <person name="Hiroyama R."/>
            <person name="Narusaka M."/>
            <person name="Takano Y."/>
            <person name="Narusaka Y."/>
            <person name="Kawaradani M."/>
            <person name="Damm U."/>
            <person name="Shirasu K."/>
        </authorList>
    </citation>
    <scope>NUCLEOTIDE SEQUENCE [LARGE SCALE GENOMIC DNA]</scope>
    <source>
        <strain evidence="2 3">PG-2018a</strain>
    </source>
</reference>
<feature type="region of interest" description="Disordered" evidence="1">
    <location>
        <begin position="318"/>
        <end position="338"/>
    </location>
</feature>
<dbReference type="EMBL" id="PUHP01000185">
    <property type="protein sequence ID" value="TQN72293.1"/>
    <property type="molecule type" value="Genomic_DNA"/>
</dbReference>
<evidence type="ECO:0008006" key="4">
    <source>
        <dbReference type="Google" id="ProtNLM"/>
    </source>
</evidence>
<dbReference type="AlphaFoldDB" id="A0A5Q4BYW3"/>
<sequence length="435" mass="47289">MPPRGRKRAAEAEPEARPERLSPSSLGDREPPPPFFNTTFSTHRASPLYVGTNTLTFPRLQTLSQRLRDTLVGDVVRGVQVGLGDGDSSLGRAGPLEKVGIRWVAVDALLGGTDDADVDLSRDMSSDAAGGGDAERKKRGLVFEIRYENALCTAVLLPALSDQAEGGQQDGLKSTSSIHIPGLLSESSSREDRHFLRLPLLLLRMPAPLKSVIVDFLSSTFDCRISPMRLGTRRLTAAWERWIADAGLPSRGPLAKDMVLALGFYVPSPDTGDGNDDQASEGLGIKSIDVIIPAEELRRFAREGKVLASSRAKNGEATERKVLSQGYESDQRQRKRLAGGKADEGWGWIDDGDEKKQEPFLRALGAYLDKHLALDLFHPGVRVTKIACGGFVLAEGRVKVFVPPNDDDDDDDDNDDQVYPPVKNLVKDLITSAVS</sequence>
<evidence type="ECO:0000313" key="2">
    <source>
        <dbReference type="EMBL" id="TQN72293.1"/>
    </source>
</evidence>
<proteinExistence type="predicted"/>
<keyword evidence="3" id="KW-1185">Reference proteome</keyword>
<evidence type="ECO:0000313" key="3">
    <source>
        <dbReference type="Proteomes" id="UP000326340"/>
    </source>
</evidence>